<evidence type="ECO:0000313" key="3">
    <source>
        <dbReference type="EMBL" id="ROO89421.1"/>
    </source>
</evidence>
<sequence>MTETTTIKANGIEFACRTAGPADGPLALLLHGFPDTPRSWRFLMPALADAGFRVAAPFMRGYAPTGTAPDGDYRAGALGADANALHEALGGDSSAVLVGHDWGAASVYAAIRQDPSRWRRGATLALPPLPALLSGFFTYPQLKRSFYIFLFQTPLAEMALDRPFVEGLWRDWSPGHTEDVGHIMDALGTPENIAAALGYYRAMLAPENLGAEATASAGAVDVPLLYLHGADDGCLGLDAVGPAGADGTPDLSTITAHLPAGSRARIVPGAGHFLQVEQPEAVNAAILEWL</sequence>
<evidence type="ECO:0000313" key="4">
    <source>
        <dbReference type="Proteomes" id="UP000272400"/>
    </source>
</evidence>
<dbReference type="OrthoDB" id="2987348at2"/>
<dbReference type="InterPro" id="IPR000639">
    <property type="entry name" value="Epox_hydrolase-like"/>
</dbReference>
<dbReference type="Proteomes" id="UP000272400">
    <property type="component" value="Unassembled WGS sequence"/>
</dbReference>
<dbReference type="InterPro" id="IPR029058">
    <property type="entry name" value="AB_hydrolase_fold"/>
</dbReference>
<gene>
    <name evidence="3" type="ORF">EDD29_7111</name>
</gene>
<dbReference type="AlphaFoldDB" id="A0A3N1D7F4"/>
<dbReference type="InterPro" id="IPR000073">
    <property type="entry name" value="AB_hydrolase_1"/>
</dbReference>
<dbReference type="Pfam" id="PF00561">
    <property type="entry name" value="Abhydrolase_1"/>
    <property type="match status" value="1"/>
</dbReference>
<reference evidence="3 4" key="1">
    <citation type="submission" date="2018-11" db="EMBL/GenBank/DDBJ databases">
        <title>Sequencing the genomes of 1000 actinobacteria strains.</title>
        <authorList>
            <person name="Klenk H.-P."/>
        </authorList>
    </citation>
    <scope>NUCLEOTIDE SEQUENCE [LARGE SCALE GENOMIC DNA]</scope>
    <source>
        <strain evidence="3 4">DSM 44254</strain>
    </source>
</reference>
<dbReference type="EMBL" id="RJKE01000001">
    <property type="protein sequence ID" value="ROO89421.1"/>
    <property type="molecule type" value="Genomic_DNA"/>
</dbReference>
<evidence type="ECO:0000256" key="1">
    <source>
        <dbReference type="ARBA" id="ARBA00022801"/>
    </source>
</evidence>
<comment type="caution">
    <text evidence="3">The sequence shown here is derived from an EMBL/GenBank/DDBJ whole genome shotgun (WGS) entry which is preliminary data.</text>
</comment>
<feature type="domain" description="AB hydrolase-1" evidence="2">
    <location>
        <begin position="28"/>
        <end position="156"/>
    </location>
</feature>
<dbReference type="SUPFAM" id="SSF53474">
    <property type="entry name" value="alpha/beta-Hydrolases"/>
    <property type="match status" value="1"/>
</dbReference>
<protein>
    <submittedName>
        <fullName evidence="3">Pimeloyl-ACP methyl ester carboxylesterase</fullName>
    </submittedName>
</protein>
<dbReference type="RefSeq" id="WP_123668521.1">
    <property type="nucleotide sequence ID" value="NZ_RJKE01000001.1"/>
</dbReference>
<dbReference type="Gene3D" id="3.40.50.1820">
    <property type="entry name" value="alpha/beta hydrolase"/>
    <property type="match status" value="1"/>
</dbReference>
<proteinExistence type="predicted"/>
<keyword evidence="4" id="KW-1185">Reference proteome</keyword>
<keyword evidence="1" id="KW-0378">Hydrolase</keyword>
<dbReference type="PRINTS" id="PR00412">
    <property type="entry name" value="EPOXHYDRLASE"/>
</dbReference>
<dbReference type="GO" id="GO:0016787">
    <property type="term" value="F:hydrolase activity"/>
    <property type="evidence" value="ECO:0007669"/>
    <property type="project" value="UniProtKB-KW"/>
</dbReference>
<accession>A0A3N1D7F4</accession>
<name>A0A3N1D7F4_9ACTN</name>
<organism evidence="3 4">
    <name type="scientific">Actinocorallia herbida</name>
    <dbReference type="NCBI Taxonomy" id="58109"/>
    <lineage>
        <taxon>Bacteria</taxon>
        <taxon>Bacillati</taxon>
        <taxon>Actinomycetota</taxon>
        <taxon>Actinomycetes</taxon>
        <taxon>Streptosporangiales</taxon>
        <taxon>Thermomonosporaceae</taxon>
        <taxon>Actinocorallia</taxon>
    </lineage>
</organism>
<dbReference type="PANTHER" id="PTHR43329">
    <property type="entry name" value="EPOXIDE HYDROLASE"/>
    <property type="match status" value="1"/>
</dbReference>
<evidence type="ECO:0000259" key="2">
    <source>
        <dbReference type="Pfam" id="PF00561"/>
    </source>
</evidence>